<reference evidence="5" key="2">
    <citation type="submission" date="2019-07" db="EMBL/GenBank/DDBJ databases">
        <authorList>
            <person name="Papic B."/>
        </authorList>
    </citation>
    <scope>NUCLEOTIDE SEQUENCE [LARGE SCALE GENOMIC DNA]</scope>
    <source>
        <strain evidence="5">L8b</strain>
    </source>
</reference>
<dbReference type="PANTHER" id="PTHR32089:SF112">
    <property type="entry name" value="LYSOZYME-LIKE PROTEIN-RELATED"/>
    <property type="match status" value="1"/>
</dbReference>
<dbReference type="EMBL" id="VKGC01000012">
    <property type="protein sequence ID" value="TSA83087.1"/>
    <property type="molecule type" value="Genomic_DNA"/>
</dbReference>
<dbReference type="PANTHER" id="PTHR32089">
    <property type="entry name" value="METHYL-ACCEPTING CHEMOTAXIS PROTEIN MCPB"/>
    <property type="match status" value="1"/>
</dbReference>
<dbReference type="GO" id="GO:0007165">
    <property type="term" value="P:signal transduction"/>
    <property type="evidence" value="ECO:0007669"/>
    <property type="project" value="UniProtKB-KW"/>
</dbReference>
<dbReference type="PROSITE" id="PS50111">
    <property type="entry name" value="CHEMOTAXIS_TRANSDUC_2"/>
    <property type="match status" value="1"/>
</dbReference>
<organism evidence="5 6">
    <name type="scientific">Helicobacter mehlei</name>
    <dbReference type="NCBI Taxonomy" id="2316080"/>
    <lineage>
        <taxon>Bacteria</taxon>
        <taxon>Pseudomonadati</taxon>
        <taxon>Campylobacterota</taxon>
        <taxon>Epsilonproteobacteria</taxon>
        <taxon>Campylobacterales</taxon>
        <taxon>Helicobacteraceae</taxon>
        <taxon>Helicobacter</taxon>
    </lineage>
</organism>
<evidence type="ECO:0000256" key="2">
    <source>
        <dbReference type="PROSITE-ProRule" id="PRU00284"/>
    </source>
</evidence>
<dbReference type="OrthoDB" id="5348717at2"/>
<dbReference type="InterPro" id="IPR004089">
    <property type="entry name" value="MCPsignal_dom"/>
</dbReference>
<dbReference type="RefSeq" id="WP_120948508.1">
    <property type="nucleotide sequence ID" value="NZ_QXQP01000015.1"/>
</dbReference>
<evidence type="ECO:0000313" key="5">
    <source>
        <dbReference type="EMBL" id="TSA83087.1"/>
    </source>
</evidence>
<dbReference type="CDD" id="cd18773">
    <property type="entry name" value="PDC1_HK_sensor"/>
    <property type="match status" value="1"/>
</dbReference>
<sequence>MFARFKHASLRAKIVASIVAVLVVLMLAIFYFVINHVESILKAEAINRLQAQVRNAGQGVQDSIARTFMRLVSLRGVLANTIQEAPFKKQLLSDYLYNTRAINALAIGLEHDPNGAFRLEQVKVGDTNSLNGNGEIVELKAPYFYENPLYLESKRENKMVLGKPYVRTMQDKSEIYGIDIAYPIKDAHGAFRGAVILFVNIDRFGLVLKSYGVGETKFNLIAQDGTLLYVEKHPELRNTSWEKFHKTFSDEGIPVIASGKPDVMMVRSAVSGLTSYAAIYPFRVIGKSVGDMPWFWGVVGVRSEKRIFRDVDAIRATLAITNIVGLLVVIGVIYALIYTLIIKRIGIVSDNLHNFFKILRREVSAENIQLVPARNLDELGRMQESINQSIQEIQKNIMQDNQAVENSIQVALKVESGDFSQTISAEPHNPSLAALKTNLNNIILYMQKSIGLHMQTLHDAFERYSQFDFRKGIPQASAQMEKAVDALGLETRRMLSTSAGFAKELDGKVNALNSCVDRLNEIAVRQNSSLDKTILSIGEITGGITQIAQQSTQMIQQGQDIKNIVEIIRDIAEQTNLLALNAAIEAARAGEHGRGFAVVADEVRKLAERTQKSLSEVESNINVLVQSIADTSARIQEQSSGVQNINTVLEEFKKDTASSLAIAQDSQEVSKGIDDISAQIVEDVQRKKF</sequence>
<reference evidence="5" key="1">
    <citation type="submission" date="2019-07" db="EMBL/GenBank/DDBJ databases">
        <title>Helicobacter labacensis sp. nov., Helicobacter mehlei sp. nov. and Helicobacter vulpis sp. nov., isolated from gastric mucosa of red fox (Vulpis vulpis).</title>
        <authorList>
            <person name="Kusar D."/>
            <person name="Gruntar I."/>
            <person name="Pate M."/>
            <person name="Zajc U."/>
            <person name="Ocepek M."/>
        </authorList>
    </citation>
    <scope>NUCLEOTIDE SEQUENCE [LARGE SCALE GENOMIC DNA]</scope>
    <source>
        <strain evidence="5">L8b</strain>
    </source>
</reference>
<evidence type="ECO:0000313" key="6">
    <source>
        <dbReference type="Proteomes" id="UP000319322"/>
    </source>
</evidence>
<keyword evidence="1 2" id="KW-0807">Transducer</keyword>
<dbReference type="Proteomes" id="UP000319322">
    <property type="component" value="Unassembled WGS sequence"/>
</dbReference>
<keyword evidence="3" id="KW-0812">Transmembrane</keyword>
<accession>A0A553US93</accession>
<feature type="transmembrane region" description="Helical" evidence="3">
    <location>
        <begin position="318"/>
        <end position="341"/>
    </location>
</feature>
<keyword evidence="6" id="KW-1185">Reference proteome</keyword>
<protein>
    <submittedName>
        <fullName evidence="5">Chemotaxis protein</fullName>
    </submittedName>
</protein>
<feature type="domain" description="Methyl-accepting transducer" evidence="4">
    <location>
        <begin position="495"/>
        <end position="689"/>
    </location>
</feature>
<dbReference type="AlphaFoldDB" id="A0A553US93"/>
<dbReference type="SUPFAM" id="SSF58104">
    <property type="entry name" value="Methyl-accepting chemotaxis protein (MCP) signaling domain"/>
    <property type="match status" value="1"/>
</dbReference>
<dbReference type="SMART" id="SM00283">
    <property type="entry name" value="MA"/>
    <property type="match status" value="1"/>
</dbReference>
<feature type="transmembrane region" description="Helical" evidence="3">
    <location>
        <begin position="12"/>
        <end position="34"/>
    </location>
</feature>
<evidence type="ECO:0000259" key="4">
    <source>
        <dbReference type="PROSITE" id="PS50111"/>
    </source>
</evidence>
<comment type="caution">
    <text evidence="5">The sequence shown here is derived from an EMBL/GenBank/DDBJ whole genome shotgun (WGS) entry which is preliminary data.</text>
</comment>
<proteinExistence type="predicted"/>
<dbReference type="Gene3D" id="1.10.287.950">
    <property type="entry name" value="Methyl-accepting chemotaxis protein"/>
    <property type="match status" value="1"/>
</dbReference>
<keyword evidence="3" id="KW-1133">Transmembrane helix</keyword>
<keyword evidence="3" id="KW-0472">Membrane</keyword>
<evidence type="ECO:0000256" key="3">
    <source>
        <dbReference type="SAM" id="Phobius"/>
    </source>
</evidence>
<evidence type="ECO:0000256" key="1">
    <source>
        <dbReference type="ARBA" id="ARBA00023224"/>
    </source>
</evidence>
<name>A0A553US93_9HELI</name>
<dbReference type="GO" id="GO:0016020">
    <property type="term" value="C:membrane"/>
    <property type="evidence" value="ECO:0007669"/>
    <property type="project" value="InterPro"/>
</dbReference>
<dbReference type="Gene3D" id="3.30.450.20">
    <property type="entry name" value="PAS domain"/>
    <property type="match status" value="1"/>
</dbReference>
<gene>
    <name evidence="5" type="ORF">FNE76_05390</name>
</gene>
<dbReference type="Pfam" id="PF00015">
    <property type="entry name" value="MCPsignal"/>
    <property type="match status" value="1"/>
</dbReference>